<dbReference type="Gene3D" id="2.40.50.100">
    <property type="match status" value="1"/>
</dbReference>
<accession>A0A1W6YM70</accession>
<protein>
    <submittedName>
        <fullName evidence="8">Efflux transporter periplasmic adaptor subunit</fullName>
    </submittedName>
</protein>
<dbReference type="InterPro" id="IPR058626">
    <property type="entry name" value="MdtA-like_b-barrel"/>
</dbReference>
<feature type="domain" description="Multidrug resistance protein MdtA-like C-terminal permuted SH3" evidence="7">
    <location>
        <begin position="308"/>
        <end position="368"/>
    </location>
</feature>
<feature type="chain" id="PRO_5012935923" evidence="3">
    <location>
        <begin position="24"/>
        <end position="396"/>
    </location>
</feature>
<keyword evidence="3" id="KW-0732">Signal</keyword>
<dbReference type="Gene3D" id="1.10.287.470">
    <property type="entry name" value="Helix hairpin bin"/>
    <property type="match status" value="1"/>
</dbReference>
<feature type="domain" description="Multidrug resistance protein MdtA-like beta-barrel" evidence="6">
    <location>
        <begin position="211"/>
        <end position="299"/>
    </location>
</feature>
<dbReference type="GO" id="GO:0046677">
    <property type="term" value="P:response to antibiotic"/>
    <property type="evidence" value="ECO:0007669"/>
    <property type="project" value="TreeGrafter"/>
</dbReference>
<evidence type="ECO:0000259" key="5">
    <source>
        <dbReference type="Pfam" id="PF25917"/>
    </source>
</evidence>
<evidence type="ECO:0000256" key="1">
    <source>
        <dbReference type="ARBA" id="ARBA00004196"/>
    </source>
</evidence>
<dbReference type="NCBIfam" id="TIGR01730">
    <property type="entry name" value="RND_mfp"/>
    <property type="match status" value="1"/>
</dbReference>
<gene>
    <name evidence="8" type="ORF">CAL12_15775</name>
</gene>
<dbReference type="PROSITE" id="PS51257">
    <property type="entry name" value="PROKAR_LIPOPROTEIN"/>
    <property type="match status" value="1"/>
</dbReference>
<dbReference type="InterPro" id="IPR006143">
    <property type="entry name" value="RND_pump_MFP"/>
</dbReference>
<feature type="signal peptide" evidence="3">
    <location>
        <begin position="1"/>
        <end position="23"/>
    </location>
</feature>
<organism evidence="8 9">
    <name type="scientific">Bordetella genomosp. 8</name>
    <dbReference type="NCBI Taxonomy" id="1416806"/>
    <lineage>
        <taxon>Bacteria</taxon>
        <taxon>Pseudomonadati</taxon>
        <taxon>Pseudomonadota</taxon>
        <taxon>Betaproteobacteria</taxon>
        <taxon>Burkholderiales</taxon>
        <taxon>Alcaligenaceae</taxon>
        <taxon>Bordetella</taxon>
    </lineage>
</organism>
<feature type="domain" description="Multidrug resistance protein MdtA-like alpha-helical hairpin" evidence="4">
    <location>
        <begin position="105"/>
        <end position="174"/>
    </location>
</feature>
<dbReference type="InterPro" id="IPR058627">
    <property type="entry name" value="MdtA-like_C"/>
</dbReference>
<dbReference type="Pfam" id="PF25876">
    <property type="entry name" value="HH_MFP_RND"/>
    <property type="match status" value="1"/>
</dbReference>
<dbReference type="FunFam" id="2.40.420.20:FF:000001">
    <property type="entry name" value="Efflux RND transporter periplasmic adaptor subunit"/>
    <property type="match status" value="1"/>
</dbReference>
<dbReference type="Pfam" id="PF25917">
    <property type="entry name" value="BSH_RND"/>
    <property type="match status" value="1"/>
</dbReference>
<dbReference type="Pfam" id="PF25967">
    <property type="entry name" value="RND-MFP_C"/>
    <property type="match status" value="1"/>
</dbReference>
<dbReference type="Proteomes" id="UP000194151">
    <property type="component" value="Chromosome"/>
</dbReference>
<dbReference type="GO" id="GO:0022857">
    <property type="term" value="F:transmembrane transporter activity"/>
    <property type="evidence" value="ECO:0007669"/>
    <property type="project" value="InterPro"/>
</dbReference>
<evidence type="ECO:0000259" key="4">
    <source>
        <dbReference type="Pfam" id="PF25876"/>
    </source>
</evidence>
<sequence length="396" mass="41745">MNKKTAGRAAAAAAVGVLALTLAACGKKDNAAATASKPTVGVVTLKAQPVSLTTELPGRTSPFRVAEVRPQVNGIVLKRLFTEGGTVKAGQQLYQIDPALYQATLDSQRAALARAEAQVKTATLLAERYKPLTETRAISRQTYDDAVASRDQAKADVLSAKAAVDTARINLVYTKVLSPIEGIIGRSNVTEGALVTANQTNALASIQQIDPIYVDVVQSSVQLLRLQDQLAKGEIKRAAGEQAAQVGLTLEDGTQYNHDGKLQFSEVTVDQSTGSVTLRAVFPNPEHRLLPGMFVRAKLVDGVATEGLLVPQRGVSRNQRGSPIAYIVDDQGKIQTRDLVTDRAIGANWLVTSGLKPGDKVVVEGVQTIRPGMEVAPHEVSAQPASPAAAPAAPAQ</sequence>
<dbReference type="EMBL" id="CP021108">
    <property type="protein sequence ID" value="ARP82128.1"/>
    <property type="molecule type" value="Genomic_DNA"/>
</dbReference>
<reference evidence="8 9" key="1">
    <citation type="submission" date="2017-05" db="EMBL/GenBank/DDBJ databases">
        <title>Complete and WGS of Bordetella genogroups.</title>
        <authorList>
            <person name="Spilker T."/>
            <person name="LiPuma J."/>
        </authorList>
    </citation>
    <scope>NUCLEOTIDE SEQUENCE [LARGE SCALE GENOMIC DNA]</scope>
    <source>
        <strain evidence="8 9">AU19157</strain>
    </source>
</reference>
<keyword evidence="9" id="KW-1185">Reference proteome</keyword>
<dbReference type="PANTHER" id="PTHR30158">
    <property type="entry name" value="ACRA/E-RELATED COMPONENT OF DRUG EFFLUX TRANSPORTER"/>
    <property type="match status" value="1"/>
</dbReference>
<evidence type="ECO:0000256" key="3">
    <source>
        <dbReference type="SAM" id="SignalP"/>
    </source>
</evidence>
<name>A0A1W6YM70_9BORD</name>
<dbReference type="KEGG" id="bgv:CAL12_15775"/>
<dbReference type="PANTHER" id="PTHR30158:SF3">
    <property type="entry name" value="MULTIDRUG EFFLUX PUMP SUBUNIT ACRA-RELATED"/>
    <property type="match status" value="1"/>
</dbReference>
<dbReference type="GO" id="GO:0005886">
    <property type="term" value="C:plasma membrane"/>
    <property type="evidence" value="ECO:0007669"/>
    <property type="project" value="UniProtKB-SubCell"/>
</dbReference>
<dbReference type="RefSeq" id="WP_086065508.1">
    <property type="nucleotide sequence ID" value="NZ_CP021108.1"/>
</dbReference>
<evidence type="ECO:0000259" key="7">
    <source>
        <dbReference type="Pfam" id="PF25967"/>
    </source>
</evidence>
<dbReference type="Pfam" id="PF25944">
    <property type="entry name" value="Beta-barrel_RND"/>
    <property type="match status" value="1"/>
</dbReference>
<dbReference type="Gene3D" id="2.40.30.170">
    <property type="match status" value="1"/>
</dbReference>
<evidence type="ECO:0000313" key="9">
    <source>
        <dbReference type="Proteomes" id="UP000194151"/>
    </source>
</evidence>
<dbReference type="InterPro" id="IPR058625">
    <property type="entry name" value="MdtA-like_BSH"/>
</dbReference>
<dbReference type="OrthoDB" id="9783047at2"/>
<dbReference type="InterPro" id="IPR058624">
    <property type="entry name" value="MdtA-like_HH"/>
</dbReference>
<evidence type="ECO:0000259" key="6">
    <source>
        <dbReference type="Pfam" id="PF25944"/>
    </source>
</evidence>
<comment type="similarity">
    <text evidence="2">Belongs to the membrane fusion protein (MFP) (TC 8.A.1) family.</text>
</comment>
<proteinExistence type="inferred from homology"/>
<evidence type="ECO:0000256" key="2">
    <source>
        <dbReference type="ARBA" id="ARBA00009477"/>
    </source>
</evidence>
<dbReference type="Gene3D" id="2.40.420.20">
    <property type="match status" value="1"/>
</dbReference>
<evidence type="ECO:0000313" key="8">
    <source>
        <dbReference type="EMBL" id="ARP82128.1"/>
    </source>
</evidence>
<dbReference type="AlphaFoldDB" id="A0A1W6YM70"/>
<comment type="subcellular location">
    <subcellularLocation>
        <location evidence="1">Cell envelope</location>
    </subcellularLocation>
</comment>
<dbReference type="STRING" id="1416806.CAL12_15775"/>
<dbReference type="SUPFAM" id="SSF111369">
    <property type="entry name" value="HlyD-like secretion proteins"/>
    <property type="match status" value="1"/>
</dbReference>
<feature type="domain" description="Multidrug resistance protein MdtA-like barrel-sandwich hybrid" evidence="5">
    <location>
        <begin position="64"/>
        <end position="206"/>
    </location>
</feature>